<dbReference type="Proteomes" id="UP000009168">
    <property type="component" value="Unassembled WGS sequence"/>
</dbReference>
<gene>
    <name evidence="1" type="ORF">TTHERM_00293420</name>
</gene>
<dbReference type="EMBL" id="GG662740">
    <property type="protein sequence ID" value="EAR92828.1"/>
    <property type="molecule type" value="Genomic_DNA"/>
</dbReference>
<evidence type="ECO:0000313" key="1">
    <source>
        <dbReference type="EMBL" id="EAR92828.1"/>
    </source>
</evidence>
<protein>
    <submittedName>
        <fullName evidence="1">Uncharacterized protein</fullName>
    </submittedName>
</protein>
<dbReference type="AlphaFoldDB" id="I7MDW1"/>
<dbReference type="GeneID" id="7825040"/>
<dbReference type="KEGG" id="tet:TTHERM_00293420"/>
<dbReference type="RefSeq" id="XP_001013073.1">
    <property type="nucleotide sequence ID" value="XM_001013073.1"/>
</dbReference>
<keyword evidence="2" id="KW-1185">Reference proteome</keyword>
<organism evidence="1 2">
    <name type="scientific">Tetrahymena thermophila (strain SB210)</name>
    <dbReference type="NCBI Taxonomy" id="312017"/>
    <lineage>
        <taxon>Eukaryota</taxon>
        <taxon>Sar</taxon>
        <taxon>Alveolata</taxon>
        <taxon>Ciliophora</taxon>
        <taxon>Intramacronucleata</taxon>
        <taxon>Oligohymenophorea</taxon>
        <taxon>Hymenostomatida</taxon>
        <taxon>Tetrahymenina</taxon>
        <taxon>Tetrahymenidae</taxon>
        <taxon>Tetrahymena</taxon>
    </lineage>
</organism>
<dbReference type="HOGENOM" id="CLU_999207_0_0_1"/>
<sequence>MSSYNRCDKCSEHKEKNLLCLNEKCGRNKLFQQICIQCHRLQHRDSSQKITEDDIDLVLSSIKSSAQGNLKQIAVKILDKGMVDTINNLLANINDVIEQLQSIKTVFNKIVELSNSSHIEYENIVKRIDSITSRKDEDSHIARQLSILKEKIVYNPEGKIQFIHELNKTLIKQNSSSFTQHCKKQMEKINISLQEIFQFDTLILDTFVKKKGTPDTEDLSDLIKPQQPQIEEVQGQDEQEKCEKNQILNEINNIKQSSLSTINDLISTLLGKSFNVKYF</sequence>
<dbReference type="InParanoid" id="I7MDW1"/>
<name>I7MDW1_TETTS</name>
<accession>I7MDW1</accession>
<proteinExistence type="predicted"/>
<evidence type="ECO:0000313" key="2">
    <source>
        <dbReference type="Proteomes" id="UP000009168"/>
    </source>
</evidence>
<reference evidence="2" key="1">
    <citation type="journal article" date="2006" name="PLoS Biol.">
        <title>Macronuclear genome sequence of the ciliate Tetrahymena thermophila, a model eukaryote.</title>
        <authorList>
            <person name="Eisen J.A."/>
            <person name="Coyne R.S."/>
            <person name="Wu M."/>
            <person name="Wu D."/>
            <person name="Thiagarajan M."/>
            <person name="Wortman J.R."/>
            <person name="Badger J.H."/>
            <person name="Ren Q."/>
            <person name="Amedeo P."/>
            <person name="Jones K.M."/>
            <person name="Tallon L.J."/>
            <person name="Delcher A.L."/>
            <person name="Salzberg S.L."/>
            <person name="Silva J.C."/>
            <person name="Haas B.J."/>
            <person name="Majoros W.H."/>
            <person name="Farzad M."/>
            <person name="Carlton J.M."/>
            <person name="Smith R.K. Jr."/>
            <person name="Garg J."/>
            <person name="Pearlman R.E."/>
            <person name="Karrer K.M."/>
            <person name="Sun L."/>
            <person name="Manning G."/>
            <person name="Elde N.C."/>
            <person name="Turkewitz A.P."/>
            <person name="Asai D.J."/>
            <person name="Wilkes D.E."/>
            <person name="Wang Y."/>
            <person name="Cai H."/>
            <person name="Collins K."/>
            <person name="Stewart B.A."/>
            <person name="Lee S.R."/>
            <person name="Wilamowska K."/>
            <person name="Weinberg Z."/>
            <person name="Ruzzo W.L."/>
            <person name="Wloga D."/>
            <person name="Gaertig J."/>
            <person name="Frankel J."/>
            <person name="Tsao C.-C."/>
            <person name="Gorovsky M.A."/>
            <person name="Keeling P.J."/>
            <person name="Waller R.F."/>
            <person name="Patron N.J."/>
            <person name="Cherry J.M."/>
            <person name="Stover N.A."/>
            <person name="Krieger C.J."/>
            <person name="del Toro C."/>
            <person name="Ryder H.F."/>
            <person name="Williamson S.C."/>
            <person name="Barbeau R.A."/>
            <person name="Hamilton E.P."/>
            <person name="Orias E."/>
        </authorList>
    </citation>
    <scope>NUCLEOTIDE SEQUENCE [LARGE SCALE GENOMIC DNA]</scope>
    <source>
        <strain evidence="2">SB210</strain>
    </source>
</reference>